<dbReference type="OMA" id="QEEDCVW"/>
<dbReference type="Pfam" id="PF00644">
    <property type="entry name" value="PARP"/>
    <property type="match status" value="1"/>
</dbReference>
<evidence type="ECO:0000313" key="3">
    <source>
        <dbReference type="Ensembl" id="ENSCVAP00000002608.1"/>
    </source>
</evidence>
<proteinExistence type="inferred from homology"/>
<dbReference type="SUPFAM" id="SSF56399">
    <property type="entry name" value="ADP-ribosylation"/>
    <property type="match status" value="1"/>
</dbReference>
<dbReference type="GO" id="GO:0003950">
    <property type="term" value="F:NAD+ poly-ADP-ribosyltransferase activity"/>
    <property type="evidence" value="ECO:0007669"/>
    <property type="project" value="InterPro"/>
</dbReference>
<dbReference type="AlphaFoldDB" id="A0A3Q2CCI7"/>
<reference evidence="3" key="1">
    <citation type="submission" date="2025-08" db="UniProtKB">
        <authorList>
            <consortium name="Ensembl"/>
        </authorList>
    </citation>
    <scope>IDENTIFICATION</scope>
</reference>
<dbReference type="InterPro" id="IPR012317">
    <property type="entry name" value="Poly(ADP-ribose)pol_cat_dom"/>
</dbReference>
<feature type="domain" description="PARP catalytic" evidence="2">
    <location>
        <begin position="12"/>
        <end position="92"/>
    </location>
</feature>
<dbReference type="Proteomes" id="UP000265020">
    <property type="component" value="Unassembled WGS sequence"/>
</dbReference>
<evidence type="ECO:0000256" key="1">
    <source>
        <dbReference type="ARBA" id="ARBA00024347"/>
    </source>
</evidence>
<accession>A0A3Q2CCI7</accession>
<reference evidence="3" key="2">
    <citation type="submission" date="2025-09" db="UniProtKB">
        <authorList>
            <consortium name="Ensembl"/>
        </authorList>
    </citation>
    <scope>IDENTIFICATION</scope>
</reference>
<dbReference type="Gene3D" id="3.90.175.10">
    <property type="entry name" value="Diphtheria Toxin, domain 1"/>
    <property type="match status" value="1"/>
</dbReference>
<comment type="similarity">
    <text evidence="1">Belongs to the ARTD/PARP family.</text>
</comment>
<dbReference type="PANTHER" id="PTHR36542:SF2">
    <property type="entry name" value="GIG2-LIKE PROTEIN DRED-RELATED"/>
    <property type="match status" value="1"/>
</dbReference>
<keyword evidence="4" id="KW-1185">Reference proteome</keyword>
<organism evidence="3 4">
    <name type="scientific">Cyprinodon variegatus</name>
    <name type="common">Sheepshead minnow</name>
    <dbReference type="NCBI Taxonomy" id="28743"/>
    <lineage>
        <taxon>Eukaryota</taxon>
        <taxon>Metazoa</taxon>
        <taxon>Chordata</taxon>
        <taxon>Craniata</taxon>
        <taxon>Vertebrata</taxon>
        <taxon>Euteleostomi</taxon>
        <taxon>Actinopterygii</taxon>
        <taxon>Neopterygii</taxon>
        <taxon>Teleostei</taxon>
        <taxon>Neoteleostei</taxon>
        <taxon>Acanthomorphata</taxon>
        <taxon>Ovalentaria</taxon>
        <taxon>Atherinomorphae</taxon>
        <taxon>Cyprinodontiformes</taxon>
        <taxon>Cyprinodontidae</taxon>
        <taxon>Cyprinodon</taxon>
    </lineage>
</organism>
<name>A0A3Q2CCI7_CYPVA</name>
<evidence type="ECO:0000259" key="2">
    <source>
        <dbReference type="Pfam" id="PF00644"/>
    </source>
</evidence>
<dbReference type="Ensembl" id="ENSCVAT00000011433.1">
    <property type="protein sequence ID" value="ENSCVAP00000002608.1"/>
    <property type="gene ID" value="ENSCVAG00000003718.1"/>
</dbReference>
<protein>
    <recommendedName>
        <fullName evidence="2">PARP catalytic domain-containing protein</fullName>
    </recommendedName>
</protein>
<sequence length="151" mass="17421">LAYPVTIPQTVENQSYIMYHGTTRQNAKSILENGFRQSEDGMLGPGVYLTRDLKKARRYPINHPKWDRVVIKVKVNVGRVIAIRYNNHPMQKTWCFHGYDTAWVPPNCGMVPSGQEEDCVWDPRRMKILQLIYPRLDPAQSIVASLLNLLI</sequence>
<dbReference type="PANTHER" id="PTHR36542">
    <property type="entry name" value="GIG2-LIKE PROTEIN DRED-RELATED"/>
    <property type="match status" value="1"/>
</dbReference>
<evidence type="ECO:0000313" key="4">
    <source>
        <dbReference type="Proteomes" id="UP000265020"/>
    </source>
</evidence>
<dbReference type="GO" id="GO:0005737">
    <property type="term" value="C:cytoplasm"/>
    <property type="evidence" value="ECO:0007669"/>
    <property type="project" value="TreeGrafter"/>
</dbReference>
<dbReference type="GeneTree" id="ENSGT00940000163496"/>